<comment type="subcellular location">
    <subcellularLocation>
        <location evidence="1">Periplasm</location>
    </subcellularLocation>
</comment>
<evidence type="ECO:0000259" key="3">
    <source>
        <dbReference type="SMART" id="SM00062"/>
    </source>
</evidence>
<evidence type="ECO:0000256" key="1">
    <source>
        <dbReference type="ARBA" id="ARBA00004418"/>
    </source>
</evidence>
<dbReference type="PANTHER" id="PTHR35936:SF17">
    <property type="entry name" value="ARGININE-BINDING EXTRACELLULAR PROTEIN ARTP"/>
    <property type="match status" value="1"/>
</dbReference>
<dbReference type="GO" id="GO:0042597">
    <property type="term" value="C:periplasmic space"/>
    <property type="evidence" value="ECO:0007669"/>
    <property type="project" value="UniProtKB-SubCell"/>
</dbReference>
<evidence type="ECO:0000313" key="5">
    <source>
        <dbReference type="Proteomes" id="UP000077098"/>
    </source>
</evidence>
<organism evidence="4 5">
    <name type="scientific">Agrobacterium tumefaciens</name>
    <dbReference type="NCBI Taxonomy" id="358"/>
    <lineage>
        <taxon>Bacteria</taxon>
        <taxon>Pseudomonadati</taxon>
        <taxon>Pseudomonadota</taxon>
        <taxon>Alphaproteobacteria</taxon>
        <taxon>Hyphomicrobiales</taxon>
        <taxon>Rhizobiaceae</taxon>
        <taxon>Rhizobium/Agrobacterium group</taxon>
        <taxon>Agrobacterium</taxon>
        <taxon>Agrobacterium tumefaciens complex</taxon>
    </lineage>
</organism>
<dbReference type="SMART" id="SM00062">
    <property type="entry name" value="PBPb"/>
    <property type="match status" value="1"/>
</dbReference>
<dbReference type="PANTHER" id="PTHR35936">
    <property type="entry name" value="MEMBRANE-BOUND LYTIC MUREIN TRANSGLYCOSYLASE F"/>
    <property type="match status" value="1"/>
</dbReference>
<feature type="domain" description="Solute-binding protein family 3/N-terminal" evidence="3">
    <location>
        <begin position="16"/>
        <end position="223"/>
    </location>
</feature>
<dbReference type="Pfam" id="PF00497">
    <property type="entry name" value="SBP_bac_3"/>
    <property type="match status" value="1"/>
</dbReference>
<dbReference type="AlphaFoldDB" id="A0A176XI06"/>
<comment type="caution">
    <text evidence="4">The sequence shown here is derived from an EMBL/GenBank/DDBJ whole genome shotgun (WGS) entry which is preliminary data.</text>
</comment>
<proteinExistence type="predicted"/>
<name>A0A176XI06_AGRTU</name>
<protein>
    <recommendedName>
        <fullName evidence="3">Solute-binding protein family 3/N-terminal domain-containing protein</fullName>
    </recommendedName>
</protein>
<dbReference type="Gene3D" id="3.40.190.10">
    <property type="entry name" value="Periplasmic binding protein-like II"/>
    <property type="match status" value="2"/>
</dbReference>
<evidence type="ECO:0000313" key="4">
    <source>
        <dbReference type="EMBL" id="OAE49661.1"/>
    </source>
</evidence>
<gene>
    <name evidence="4" type="ORF">A7J57_15900</name>
</gene>
<dbReference type="RefSeq" id="WP_063946898.1">
    <property type="nucleotide sequence ID" value="NZ_LXPS01000001.1"/>
</dbReference>
<dbReference type="InterPro" id="IPR001638">
    <property type="entry name" value="Solute-binding_3/MltF_N"/>
</dbReference>
<evidence type="ECO:0000256" key="2">
    <source>
        <dbReference type="ARBA" id="ARBA00022729"/>
    </source>
</evidence>
<dbReference type="SUPFAM" id="SSF53850">
    <property type="entry name" value="Periplasmic binding protein-like II"/>
    <property type="match status" value="1"/>
</dbReference>
<keyword evidence="2" id="KW-0732">Signal</keyword>
<dbReference type="Proteomes" id="UP000077098">
    <property type="component" value="Unassembled WGS sequence"/>
</dbReference>
<dbReference type="EMBL" id="LXPS01000001">
    <property type="protein sequence ID" value="OAE49661.1"/>
    <property type="molecule type" value="Genomic_DNA"/>
</dbReference>
<accession>A0A176XI06</accession>
<sequence>MTDRTEIAHEIAPTGAIRAAVNISNAALARINAATGVLTGPSIDLAQALAAEAGCPLTILEYPSAAAILAAADRSEWDVAFIAADPSRVDRFSFSPPYALVTATFLVSAQSEYMRVADVDKPGSIIAAAQGAAYTKQLERLIKHATILHVGTAAEATEQLKAGACHAAAGLKQSLEAAAAEDANLRKLDDAFSEIPQTIAVLRDMELAAAFLEEFVTRYTETL</sequence>
<reference evidence="4 5" key="1">
    <citation type="submission" date="2016-05" db="EMBL/GenBank/DDBJ databases">
        <authorList>
            <person name="Lavstsen T."/>
            <person name="Jespersen J.S."/>
        </authorList>
    </citation>
    <scope>NUCLEOTIDE SEQUENCE [LARGE SCALE GENOMIC DNA]</scope>
    <source>
        <strain evidence="4 5">KCJ1736</strain>
    </source>
</reference>